<name>A0A1U7CVG0_9BACT</name>
<evidence type="ECO:0000313" key="6">
    <source>
        <dbReference type="Proteomes" id="UP000186309"/>
    </source>
</evidence>
<dbReference type="Gene3D" id="3.40.50.720">
    <property type="entry name" value="NAD(P)-binding Rossmann-like Domain"/>
    <property type="match status" value="1"/>
</dbReference>
<dbReference type="InterPro" id="IPR036291">
    <property type="entry name" value="NAD(P)-bd_dom_sf"/>
</dbReference>
<dbReference type="RefSeq" id="WP_076349343.1">
    <property type="nucleotide sequence ID" value="NZ_CP019082.1"/>
</dbReference>
<keyword evidence="2 5" id="KW-0560">Oxidoreductase</keyword>
<comment type="similarity">
    <text evidence="1 3">Belongs to the short-chain dehydrogenases/reductases (SDR) family.</text>
</comment>
<feature type="domain" description="Ketoreductase" evidence="4">
    <location>
        <begin position="12"/>
        <end position="199"/>
    </location>
</feature>
<dbReference type="SMART" id="SM00822">
    <property type="entry name" value="PKS_KR"/>
    <property type="match status" value="1"/>
</dbReference>
<dbReference type="InterPro" id="IPR020904">
    <property type="entry name" value="Sc_DH/Rdtase_CS"/>
</dbReference>
<protein>
    <submittedName>
        <fullName evidence="5">Serine 3-dehydrogenase</fullName>
        <ecNumber evidence="5">1.1.1.276</ecNumber>
    </submittedName>
</protein>
<dbReference type="STRING" id="1387353.BSF38_04471"/>
<reference evidence="6" key="1">
    <citation type="submission" date="2016-12" db="EMBL/GenBank/DDBJ databases">
        <title>Comparative genomics of four Isosphaeraceae planctomycetes: a common pool of plasmids and glycoside hydrolase genes.</title>
        <authorList>
            <person name="Ivanova A."/>
        </authorList>
    </citation>
    <scope>NUCLEOTIDE SEQUENCE [LARGE SCALE GENOMIC DNA]</scope>
    <source>
        <strain evidence="6">PX4</strain>
    </source>
</reference>
<dbReference type="EC" id="1.1.1.276" evidence="5"/>
<dbReference type="PRINTS" id="PR00081">
    <property type="entry name" value="GDHRDH"/>
</dbReference>
<dbReference type="PANTHER" id="PTHR44196">
    <property type="entry name" value="DEHYDROGENASE/REDUCTASE SDR FAMILY MEMBER 7B"/>
    <property type="match status" value="1"/>
</dbReference>
<accession>A0A1U7CVG0</accession>
<evidence type="ECO:0000256" key="3">
    <source>
        <dbReference type="RuleBase" id="RU000363"/>
    </source>
</evidence>
<dbReference type="AlphaFoldDB" id="A0A1U7CVG0"/>
<keyword evidence="6" id="KW-1185">Reference proteome</keyword>
<dbReference type="PRINTS" id="PR00080">
    <property type="entry name" value="SDRFAMILY"/>
</dbReference>
<evidence type="ECO:0000256" key="2">
    <source>
        <dbReference type="ARBA" id="ARBA00023002"/>
    </source>
</evidence>
<dbReference type="SUPFAM" id="SSF51735">
    <property type="entry name" value="NAD(P)-binding Rossmann-fold domains"/>
    <property type="match status" value="1"/>
</dbReference>
<proteinExistence type="inferred from homology"/>
<dbReference type="KEGG" id="pbor:BSF38_04471"/>
<dbReference type="PANTHER" id="PTHR44196:SF1">
    <property type="entry name" value="DEHYDROGENASE_REDUCTASE SDR FAMILY MEMBER 7B"/>
    <property type="match status" value="1"/>
</dbReference>
<evidence type="ECO:0000313" key="5">
    <source>
        <dbReference type="EMBL" id="APW62915.1"/>
    </source>
</evidence>
<organism evidence="5 6">
    <name type="scientific">Paludisphaera borealis</name>
    <dbReference type="NCBI Taxonomy" id="1387353"/>
    <lineage>
        <taxon>Bacteria</taxon>
        <taxon>Pseudomonadati</taxon>
        <taxon>Planctomycetota</taxon>
        <taxon>Planctomycetia</taxon>
        <taxon>Isosphaerales</taxon>
        <taxon>Isosphaeraceae</taxon>
        <taxon>Paludisphaera</taxon>
    </lineage>
</organism>
<dbReference type="GO" id="GO:0016020">
    <property type="term" value="C:membrane"/>
    <property type="evidence" value="ECO:0007669"/>
    <property type="project" value="TreeGrafter"/>
</dbReference>
<evidence type="ECO:0000259" key="4">
    <source>
        <dbReference type="SMART" id="SM00822"/>
    </source>
</evidence>
<dbReference type="InterPro" id="IPR002347">
    <property type="entry name" value="SDR_fam"/>
</dbReference>
<sequence length="293" mass="31038">MTDASSARPKGRTILITGASAGLGAALARAIVDQCKAAALVLVARRADRLDALAADLKKLAPRLEVLTIAADLSEPVACERVARETIDRFGGVDVLINNAGLGLPTLFADAPVEDIEQQVAVNFLAPLVLTRHLIASLIARRGTIITIGSAITCVASSALGAYGATKAGLAYWNDALRRELASLGVTVCLVEPGPIRTDFSQAMQSRVAPGTKAHPVVETPSSWMTADVDDVARRVVGLIDHPQRRLSVRRRLVWPFRALGVLGRMFPALGDWVVARIFQVDHAQASSTEASA</sequence>
<dbReference type="GO" id="GO:0031132">
    <property type="term" value="F:serine 3-dehydrogenase activity"/>
    <property type="evidence" value="ECO:0007669"/>
    <property type="project" value="UniProtKB-EC"/>
</dbReference>
<dbReference type="Proteomes" id="UP000186309">
    <property type="component" value="Chromosome"/>
</dbReference>
<dbReference type="EMBL" id="CP019082">
    <property type="protein sequence ID" value="APW62915.1"/>
    <property type="molecule type" value="Genomic_DNA"/>
</dbReference>
<gene>
    <name evidence="5" type="primary">sdh</name>
    <name evidence="5" type="ORF">BSF38_04471</name>
</gene>
<dbReference type="Pfam" id="PF00106">
    <property type="entry name" value="adh_short"/>
    <property type="match status" value="1"/>
</dbReference>
<dbReference type="InterPro" id="IPR057326">
    <property type="entry name" value="KR_dom"/>
</dbReference>
<evidence type="ECO:0000256" key="1">
    <source>
        <dbReference type="ARBA" id="ARBA00006484"/>
    </source>
</evidence>
<dbReference type="PROSITE" id="PS00061">
    <property type="entry name" value="ADH_SHORT"/>
    <property type="match status" value="1"/>
</dbReference>
<dbReference type="OrthoDB" id="9808814at2"/>